<sequence>MKICMENAAEQAAHTTEHQQYSYRDYFKRRQAIRNFNVGDQVIVPICDSGYNLYARWSDHVPFHSYKVEVPIGCDQEYKAQDQEVLTLNA</sequence>
<reference evidence="1 2" key="1">
    <citation type="submission" date="2021-06" db="EMBL/GenBank/DDBJ databases">
        <title>Caerostris darwini draft genome.</title>
        <authorList>
            <person name="Kono N."/>
            <person name="Arakawa K."/>
        </authorList>
    </citation>
    <scope>NUCLEOTIDE SEQUENCE [LARGE SCALE GENOMIC DNA]</scope>
</reference>
<dbReference type="AlphaFoldDB" id="A0AAV4TRE4"/>
<evidence type="ECO:0000313" key="2">
    <source>
        <dbReference type="Proteomes" id="UP001054837"/>
    </source>
</evidence>
<dbReference type="Proteomes" id="UP001054837">
    <property type="component" value="Unassembled WGS sequence"/>
</dbReference>
<keyword evidence="2" id="KW-1185">Reference proteome</keyword>
<dbReference type="EMBL" id="BPLQ01010046">
    <property type="protein sequence ID" value="GIY48011.1"/>
    <property type="molecule type" value="Genomic_DNA"/>
</dbReference>
<proteinExistence type="predicted"/>
<name>A0AAV4TRE4_9ARAC</name>
<protein>
    <submittedName>
        <fullName evidence="1">Uncharacterized protein</fullName>
    </submittedName>
</protein>
<accession>A0AAV4TRE4</accession>
<organism evidence="1 2">
    <name type="scientific">Caerostris darwini</name>
    <dbReference type="NCBI Taxonomy" id="1538125"/>
    <lineage>
        <taxon>Eukaryota</taxon>
        <taxon>Metazoa</taxon>
        <taxon>Ecdysozoa</taxon>
        <taxon>Arthropoda</taxon>
        <taxon>Chelicerata</taxon>
        <taxon>Arachnida</taxon>
        <taxon>Araneae</taxon>
        <taxon>Araneomorphae</taxon>
        <taxon>Entelegynae</taxon>
        <taxon>Araneoidea</taxon>
        <taxon>Araneidae</taxon>
        <taxon>Caerostris</taxon>
    </lineage>
</organism>
<comment type="caution">
    <text evidence="1">The sequence shown here is derived from an EMBL/GenBank/DDBJ whole genome shotgun (WGS) entry which is preliminary data.</text>
</comment>
<evidence type="ECO:0000313" key="1">
    <source>
        <dbReference type="EMBL" id="GIY48011.1"/>
    </source>
</evidence>
<gene>
    <name evidence="1" type="ORF">CDAR_559641</name>
</gene>